<dbReference type="RefSeq" id="WP_081127166.1">
    <property type="nucleotide sequence ID" value="NZ_LDOS01000002.1"/>
</dbReference>
<keyword evidence="2" id="KW-1185">Reference proteome</keyword>
<proteinExistence type="predicted"/>
<dbReference type="AlphaFoldDB" id="A0A4S3KN99"/>
<accession>A0A4S3KN99</accession>
<evidence type="ECO:0000313" key="1">
    <source>
        <dbReference type="EMBL" id="THD10435.1"/>
    </source>
</evidence>
<dbReference type="PANTHER" id="PTHR39217">
    <property type="match status" value="1"/>
</dbReference>
<gene>
    <name evidence="1" type="ORF">B1806_08720</name>
</gene>
<dbReference type="InterPro" id="IPR053191">
    <property type="entry name" value="DcsG_Biosynth_Enzyme"/>
</dbReference>
<evidence type="ECO:0008006" key="3">
    <source>
        <dbReference type="Google" id="ProtNLM"/>
    </source>
</evidence>
<reference evidence="1 2" key="1">
    <citation type="submission" date="2017-02" db="EMBL/GenBank/DDBJ databases">
        <title>Whole genome sequencing of Metallibacterium scheffleri DSM 24874 (T).</title>
        <authorList>
            <person name="Kumar S."/>
            <person name="Patil P."/>
            <person name="Patil P.B."/>
        </authorList>
    </citation>
    <scope>NUCLEOTIDE SEQUENCE [LARGE SCALE GENOMIC DNA]</scope>
    <source>
        <strain evidence="1 2">DSM 24874</strain>
    </source>
</reference>
<dbReference type="STRING" id="993689.GCA_002077135_01857"/>
<dbReference type="SUPFAM" id="SSF56059">
    <property type="entry name" value="Glutathione synthetase ATP-binding domain-like"/>
    <property type="match status" value="1"/>
</dbReference>
<dbReference type="Proteomes" id="UP000307749">
    <property type="component" value="Unassembled WGS sequence"/>
</dbReference>
<dbReference type="OrthoDB" id="3373978at2"/>
<protein>
    <recommendedName>
        <fullName evidence="3">ATP-grasp domain-containing protein</fullName>
    </recommendedName>
</protein>
<sequence length="305" mass="32879">MSSRPPCIALVSTREALDRDDDLAPLQAALRAAGAAVDIACWDDAQADWARFDAALIRSTWDYTWRLDEYLRWIDHAAACTRLFNPPALLRWNTDKRYLGEMAQAGMAIVPTHFVAADAAIEPALDAAHAAWPHADLVIKPSVSAGSRDTMRHSSAARAAMRAHLAAIHAQGKRALIQPYLARVDSAGETALLFFDGVFSHAIRKGPLLAANAAATRALFAPEHIQPRTPQADELALAQRVLAALPAPFNSAPGAPLYARVDLLRDDAGAPCLIELELVEPSLFLDFAPGAAARLAQTLLRHARA</sequence>
<dbReference type="EMBL" id="MWQO01000028">
    <property type="protein sequence ID" value="THD10435.1"/>
    <property type="molecule type" value="Genomic_DNA"/>
</dbReference>
<organism evidence="1 2">
    <name type="scientific">Metallibacterium scheffleri</name>
    <dbReference type="NCBI Taxonomy" id="993689"/>
    <lineage>
        <taxon>Bacteria</taxon>
        <taxon>Pseudomonadati</taxon>
        <taxon>Pseudomonadota</taxon>
        <taxon>Gammaproteobacteria</taxon>
        <taxon>Lysobacterales</taxon>
        <taxon>Rhodanobacteraceae</taxon>
        <taxon>Metallibacterium</taxon>
    </lineage>
</organism>
<dbReference type="PANTHER" id="PTHR39217:SF1">
    <property type="entry name" value="GLUTATHIONE SYNTHETASE"/>
    <property type="match status" value="1"/>
</dbReference>
<name>A0A4S3KN99_9GAMM</name>
<evidence type="ECO:0000313" key="2">
    <source>
        <dbReference type="Proteomes" id="UP000307749"/>
    </source>
</evidence>
<comment type="caution">
    <text evidence="1">The sequence shown here is derived from an EMBL/GenBank/DDBJ whole genome shotgun (WGS) entry which is preliminary data.</text>
</comment>